<dbReference type="AlphaFoldDB" id="A0A9J7KIQ5"/>
<proteinExistence type="predicted"/>
<feature type="region of interest" description="Disordered" evidence="1">
    <location>
        <begin position="198"/>
        <end position="217"/>
    </location>
</feature>
<dbReference type="GO" id="GO:0071539">
    <property type="term" value="P:protein localization to centrosome"/>
    <property type="evidence" value="ECO:0000318"/>
    <property type="project" value="GO_Central"/>
</dbReference>
<dbReference type="InterPro" id="IPR024138">
    <property type="entry name" value="Pericentriolar_Pcm1"/>
</dbReference>
<organism evidence="2 3">
    <name type="scientific">Branchiostoma floridae</name>
    <name type="common">Florida lancelet</name>
    <name type="synonym">Amphioxus</name>
    <dbReference type="NCBI Taxonomy" id="7739"/>
    <lineage>
        <taxon>Eukaryota</taxon>
        <taxon>Metazoa</taxon>
        <taxon>Chordata</taxon>
        <taxon>Cephalochordata</taxon>
        <taxon>Leptocardii</taxon>
        <taxon>Amphioxiformes</taxon>
        <taxon>Branchiostomatidae</taxon>
        <taxon>Branchiostoma</taxon>
    </lineage>
</organism>
<protein>
    <submittedName>
        <fullName evidence="3">Uncharacterized protein LOC118408603</fullName>
    </submittedName>
</protein>
<dbReference type="RefSeq" id="XP_035665314.1">
    <property type="nucleotide sequence ID" value="XM_035809421.1"/>
</dbReference>
<evidence type="ECO:0000256" key="1">
    <source>
        <dbReference type="SAM" id="MobiDB-lite"/>
    </source>
</evidence>
<dbReference type="OrthoDB" id="5980952at2759"/>
<dbReference type="PANTHER" id="PTHR14164:SF12">
    <property type="entry name" value="PERICENTRIOLAR MATERIAL 1 PROTEIN"/>
    <property type="match status" value="1"/>
</dbReference>
<sequence>MELGKEGAGCLAGGCLVWIMSATPRSTPRKRHHVSGSGNTPSGKRAQKRTDDDNTICRSLPFGSPKKTRSRGYIYSPRRTPQKSPVKRHDWTDQENRALIEFVDLSMLDENHNIEEENHWPMKGVDSPYWKKAAKAIKKRTHSSILLTASRVRKQNQKLRTQFDKSIKKAAAHFGLDVDIISKTRKTTNTFDRATQTEPMKQPMTQDSGIQTTGTAQEQYTEQNLLEDDSSDTSVKAGLAMCKALLPSSLSTLLVLLIPHIVNLPSTPSFGDELFSNVATARGINTYPTDFFSRSLDAMTTLQDSNKPNLMYILARFLTEKRPGTSIPLLQLDRMPFGMIQYQLQFYNATNVHQINTSPDYAVWLETMVAEFPTRFIRLFRGPGWSGVASQDKNNPLKARMNVAAPSLSTVYRRVRQDKFDGSPQIQIGALEAMAKTKPGARVWFKADACDLKVAIQTSMKGKWSGDVDFGDGSVQKMYGECQRRLALVKEAGQLSDRDRLETCLRTLLVDMAEDVSLLARGLTAANDKYEAKYRQSNSSVEMLKMLAWERIEYNTLLEQAKAYHDRYESLLRALDPSAPATGQVRKCLKELAPDSQIFLNNLFKKKRQAADHAMVIMVADERRRQKPYAVPVKDSTRNTSPATILKFLRKVGADEHGTPLTELRETSIPPEVIEEFHQLTAVEGMTEEDAVVRLRGQLVPPGYSPASFRLNSPEGHVDRLRSILATYRYRKRLDEYQLQGVDLKLHMYVPEKEEGVYVHRREDHCHILKRLAGHLRTDPPRWFNHRALEEALHPGEGEPKTGFSRGVLGWSRETLVAVTANIASMELRRREAADIGYEEHPRAGTTDDVEGFFAGLHRHLGNVFTLKQLHERWPTEVREFSKRIDPDLPFYYWTISERFREAEDTYPSFNDDPEDGRLRLHRLRTCRREDASIFTSARGVLPVRNRGTIRQIMHRPEVPLPEVPNSLLPV</sequence>
<evidence type="ECO:0000313" key="2">
    <source>
        <dbReference type="Proteomes" id="UP000001554"/>
    </source>
</evidence>
<dbReference type="GO" id="GO:0034454">
    <property type="term" value="P:microtubule anchoring at centrosome"/>
    <property type="evidence" value="ECO:0000318"/>
    <property type="project" value="GO_Central"/>
</dbReference>
<keyword evidence="2" id="KW-1185">Reference proteome</keyword>
<feature type="region of interest" description="Disordered" evidence="1">
    <location>
        <begin position="26"/>
        <end position="88"/>
    </location>
</feature>
<name>A0A9J7KIQ5_BRAFL</name>
<dbReference type="OMA" id="REDHCHI"/>
<dbReference type="GO" id="GO:0034451">
    <property type="term" value="C:centriolar satellite"/>
    <property type="evidence" value="ECO:0000318"/>
    <property type="project" value="GO_Central"/>
</dbReference>
<dbReference type="GeneID" id="118408603"/>
<dbReference type="KEGG" id="bfo:118408603"/>
<dbReference type="PANTHER" id="PTHR14164">
    <property type="entry name" value="PERICENTRIOLAR MATERIAL 1-RELATED"/>
    <property type="match status" value="1"/>
</dbReference>
<accession>A0A9J7KIQ5</accession>
<dbReference type="GO" id="GO:0036064">
    <property type="term" value="C:ciliary basal body"/>
    <property type="evidence" value="ECO:0000318"/>
    <property type="project" value="GO_Central"/>
</dbReference>
<dbReference type="GO" id="GO:1905515">
    <property type="term" value="P:non-motile cilium assembly"/>
    <property type="evidence" value="ECO:0000318"/>
    <property type="project" value="GO_Central"/>
</dbReference>
<dbReference type="Proteomes" id="UP000001554">
    <property type="component" value="Unplaced"/>
</dbReference>
<evidence type="ECO:0000313" key="3">
    <source>
        <dbReference type="RefSeq" id="XP_035665314.1"/>
    </source>
</evidence>
<reference evidence="3" key="1">
    <citation type="submission" date="2025-08" db="UniProtKB">
        <authorList>
            <consortium name="RefSeq"/>
        </authorList>
    </citation>
    <scope>IDENTIFICATION</scope>
    <source>
        <strain evidence="3">S238N-H82</strain>
        <tissue evidence="3">Testes</tissue>
    </source>
</reference>
<gene>
    <name evidence="3" type="primary">LOC118408603</name>
</gene>